<proteinExistence type="predicted"/>
<protein>
    <submittedName>
        <fullName evidence="2">FlgB family protein</fullName>
    </submittedName>
</protein>
<comment type="caution">
    <text evidence="2">The sequence shown here is derived from an EMBL/GenBank/DDBJ whole genome shotgun (WGS) entry which is preliminary data.</text>
</comment>
<evidence type="ECO:0000256" key="1">
    <source>
        <dbReference type="SAM" id="MobiDB-lite"/>
    </source>
</evidence>
<evidence type="ECO:0000313" key="3">
    <source>
        <dbReference type="Proteomes" id="UP000648908"/>
    </source>
</evidence>
<dbReference type="NCBIfam" id="NF009270">
    <property type="entry name" value="PRK12627.1"/>
    <property type="match status" value="1"/>
</dbReference>
<feature type="compositionally biased region" description="Low complexity" evidence="1">
    <location>
        <begin position="78"/>
        <end position="87"/>
    </location>
</feature>
<accession>A0A8K0Y0D7</accession>
<name>A0A8K0Y0D7_9RHOB</name>
<evidence type="ECO:0000313" key="2">
    <source>
        <dbReference type="EMBL" id="MBL4917013.1"/>
    </source>
</evidence>
<dbReference type="RefSeq" id="WP_202687804.1">
    <property type="nucleotide sequence ID" value="NZ_JAESVN010000002.1"/>
</dbReference>
<gene>
    <name evidence="2" type="ORF">JL811_07225</name>
</gene>
<organism evidence="2 3">
    <name type="scientific">Szabonella alba</name>
    <dbReference type="NCBI Taxonomy" id="2804194"/>
    <lineage>
        <taxon>Bacteria</taxon>
        <taxon>Pseudomonadati</taxon>
        <taxon>Pseudomonadota</taxon>
        <taxon>Alphaproteobacteria</taxon>
        <taxon>Rhodobacterales</taxon>
        <taxon>Paracoccaceae</taxon>
        <taxon>Szabonella</taxon>
    </lineage>
</organism>
<dbReference type="Proteomes" id="UP000648908">
    <property type="component" value="Unassembled WGS sequence"/>
</dbReference>
<dbReference type="EMBL" id="JAESVN010000002">
    <property type="protein sequence ID" value="MBL4917013.1"/>
    <property type="molecule type" value="Genomic_DNA"/>
</dbReference>
<sequence>MLPKLELTRMAQAMAAHAGARMGIVARNAANADTPGYKAQDLPDFAATYRGAETETGTEMRATRAGHLRGAGSPTPVPLVLDLPADPNGNSVSVEGEMMRAAGIRQQHDMALAVYSRTSDIVKLALGRGR</sequence>
<keyword evidence="3" id="KW-1185">Reference proteome</keyword>
<dbReference type="AlphaFoldDB" id="A0A8K0Y0D7"/>
<reference evidence="2" key="1">
    <citation type="submission" date="2021-01" db="EMBL/GenBank/DDBJ databases">
        <title>Tabrizicola alba sp. nov. a motile alkaliphilic bacterium isolated from a soda lake.</title>
        <authorList>
            <person name="Szuroczki S."/>
            <person name="Abbaszade G."/>
            <person name="Schumann P."/>
            <person name="Toth E."/>
        </authorList>
    </citation>
    <scope>NUCLEOTIDE SEQUENCE</scope>
    <source>
        <strain evidence="2">DMG-N-6</strain>
    </source>
</reference>
<feature type="region of interest" description="Disordered" evidence="1">
    <location>
        <begin position="64"/>
        <end position="92"/>
    </location>
</feature>